<gene>
    <name evidence="3" type="ORF">GCM10011573_04090</name>
</gene>
<name>A0ABQ1NHT1_9ENTE</name>
<comment type="caution">
    <text evidence="3">The sequence shown here is derived from an EMBL/GenBank/DDBJ whole genome shotgun (WGS) entry which is preliminary data.</text>
</comment>
<keyword evidence="1" id="KW-0501">Molybdenum cofactor biosynthesis</keyword>
<protein>
    <recommendedName>
        <fullName evidence="1">Molybdopterin molybdenumtransferase</fullName>
        <ecNumber evidence="1">2.10.1.1</ecNumber>
    </recommendedName>
</protein>
<evidence type="ECO:0000256" key="1">
    <source>
        <dbReference type="RuleBase" id="RU365090"/>
    </source>
</evidence>
<keyword evidence="1" id="KW-0808">Transferase</keyword>
<dbReference type="EMBL" id="BMKI01000001">
    <property type="protein sequence ID" value="GGC77608.1"/>
    <property type="molecule type" value="Genomic_DNA"/>
</dbReference>
<dbReference type="SMART" id="SM00852">
    <property type="entry name" value="MoCF_biosynth"/>
    <property type="match status" value="1"/>
</dbReference>
<comment type="cofactor">
    <cofactor evidence="1">
        <name>Mg(2+)</name>
        <dbReference type="ChEBI" id="CHEBI:18420"/>
    </cofactor>
</comment>
<keyword evidence="1" id="KW-0500">Molybdenum</keyword>
<keyword evidence="1" id="KW-0479">Metal-binding</keyword>
<comment type="similarity">
    <text evidence="1">Belongs to the MoeA family.</text>
</comment>
<dbReference type="Gene3D" id="3.40.980.10">
    <property type="entry name" value="MoaB/Mog-like domain"/>
    <property type="match status" value="1"/>
</dbReference>
<dbReference type="PANTHER" id="PTHR10192">
    <property type="entry name" value="MOLYBDOPTERIN BIOSYNTHESIS PROTEIN"/>
    <property type="match status" value="1"/>
</dbReference>
<dbReference type="SUPFAM" id="SSF53218">
    <property type="entry name" value="Molybdenum cofactor biosynthesis proteins"/>
    <property type="match status" value="1"/>
</dbReference>
<dbReference type="InterPro" id="IPR036425">
    <property type="entry name" value="MoaB/Mog-like_dom_sf"/>
</dbReference>
<sequence length="324" mass="34902">MKVVKTIDSEGLILYQDITKIIKGEFKGVAFSKGHQVKAEDIPVLLSLGKEHLFLQSEESDLIHENEAAAFLYQLLAGAFMEATPVSEGKIEVIATVDGLLKVDRETLFRLNAIPGIAAATLPTNQKISAGQKLAGTRIIPLEIDSATLVEAKQVVGETSILSLLPFEKVTIGIVTTGSEVYKGLIKDAFLPVIQEKLSEYRTAEIKFQEIVTDDPTQITQAINKMIEAGADIVFCTGGMSVDPDDRTPLAIRQTGAEIIAHGTPVLPGSMLLLAYLDGKTIVGLPGGVLFSKQTVFDLLLPRIIAQDKLSKNEIIALGYGGYL</sequence>
<evidence type="ECO:0000313" key="4">
    <source>
        <dbReference type="Proteomes" id="UP000630615"/>
    </source>
</evidence>
<comment type="catalytic activity">
    <reaction evidence="1">
        <text>adenylyl-molybdopterin + molybdate = Mo-molybdopterin + AMP + H(+)</text>
        <dbReference type="Rhea" id="RHEA:35047"/>
        <dbReference type="ChEBI" id="CHEBI:15378"/>
        <dbReference type="ChEBI" id="CHEBI:36264"/>
        <dbReference type="ChEBI" id="CHEBI:62727"/>
        <dbReference type="ChEBI" id="CHEBI:71302"/>
        <dbReference type="ChEBI" id="CHEBI:456215"/>
    </reaction>
</comment>
<dbReference type="EC" id="2.10.1.1" evidence="1"/>
<dbReference type="Pfam" id="PF00994">
    <property type="entry name" value="MoCF_biosynth"/>
    <property type="match status" value="1"/>
</dbReference>
<keyword evidence="4" id="KW-1185">Reference proteome</keyword>
<dbReference type="RefSeq" id="WP_088268333.1">
    <property type="nucleotide sequence ID" value="NZ_BMKI01000001.1"/>
</dbReference>
<proteinExistence type="inferred from homology"/>
<comment type="pathway">
    <text evidence="1">Cofactor biosynthesis; molybdopterin biosynthesis.</text>
</comment>
<dbReference type="PANTHER" id="PTHR10192:SF28">
    <property type="entry name" value="MOLYBDOPTERIN MOLYBDENUMTRANSFERASE"/>
    <property type="match status" value="1"/>
</dbReference>
<dbReference type="InterPro" id="IPR001453">
    <property type="entry name" value="MoaB/Mog_dom"/>
</dbReference>
<organism evidence="3 4">
    <name type="scientific">Enterococcus wangshanyuanii</name>
    <dbReference type="NCBI Taxonomy" id="2005703"/>
    <lineage>
        <taxon>Bacteria</taxon>
        <taxon>Bacillati</taxon>
        <taxon>Bacillota</taxon>
        <taxon>Bacilli</taxon>
        <taxon>Lactobacillales</taxon>
        <taxon>Enterococcaceae</taxon>
        <taxon>Enterococcus</taxon>
    </lineage>
</organism>
<comment type="function">
    <text evidence="1">Catalyzes the insertion of molybdate into adenylated molybdopterin with the concomitant release of AMP.</text>
</comment>
<dbReference type="InterPro" id="IPR038987">
    <property type="entry name" value="MoeA-like"/>
</dbReference>
<accession>A0ABQ1NHT1</accession>
<reference evidence="4" key="1">
    <citation type="journal article" date="2019" name="Int. J. Syst. Evol. Microbiol.">
        <title>The Global Catalogue of Microorganisms (GCM) 10K type strain sequencing project: providing services to taxonomists for standard genome sequencing and annotation.</title>
        <authorList>
            <consortium name="The Broad Institute Genomics Platform"/>
            <consortium name="The Broad Institute Genome Sequencing Center for Infectious Disease"/>
            <person name="Wu L."/>
            <person name="Ma J."/>
        </authorList>
    </citation>
    <scope>NUCLEOTIDE SEQUENCE [LARGE SCALE GENOMIC DNA]</scope>
    <source>
        <strain evidence="4">CGMCC 1.15942</strain>
    </source>
</reference>
<keyword evidence="1" id="KW-0460">Magnesium</keyword>
<dbReference type="CDD" id="cd03522">
    <property type="entry name" value="MoeA_like"/>
    <property type="match status" value="1"/>
</dbReference>
<evidence type="ECO:0000259" key="2">
    <source>
        <dbReference type="SMART" id="SM00852"/>
    </source>
</evidence>
<evidence type="ECO:0000313" key="3">
    <source>
        <dbReference type="EMBL" id="GGC77608.1"/>
    </source>
</evidence>
<dbReference type="Proteomes" id="UP000630615">
    <property type="component" value="Unassembled WGS sequence"/>
</dbReference>
<feature type="domain" description="MoaB/Mog" evidence="2">
    <location>
        <begin position="173"/>
        <end position="306"/>
    </location>
</feature>